<dbReference type="AlphaFoldDB" id="A0AAV7SCX0"/>
<evidence type="ECO:0000313" key="1">
    <source>
        <dbReference type="EMBL" id="KAJ1162661.1"/>
    </source>
</evidence>
<name>A0AAV7SCX0_PLEWA</name>
<dbReference type="EMBL" id="JANPWB010000008">
    <property type="protein sequence ID" value="KAJ1162661.1"/>
    <property type="molecule type" value="Genomic_DNA"/>
</dbReference>
<proteinExistence type="predicted"/>
<sequence>MKDLITGGRAQRSCRWRARLHPSAPVRALLRPFLSRTDWSTPVGSFNHTTAGYFVACPRVAPGFCRHLSRPQLPRLVQV</sequence>
<accession>A0AAV7SCX0</accession>
<dbReference type="Proteomes" id="UP001066276">
    <property type="component" value="Chromosome 4_2"/>
</dbReference>
<gene>
    <name evidence="1" type="ORF">NDU88_003128</name>
</gene>
<protein>
    <submittedName>
        <fullName evidence="1">Uncharacterized protein</fullName>
    </submittedName>
</protein>
<evidence type="ECO:0000313" key="2">
    <source>
        <dbReference type="Proteomes" id="UP001066276"/>
    </source>
</evidence>
<comment type="caution">
    <text evidence="1">The sequence shown here is derived from an EMBL/GenBank/DDBJ whole genome shotgun (WGS) entry which is preliminary data.</text>
</comment>
<reference evidence="1" key="1">
    <citation type="journal article" date="2022" name="bioRxiv">
        <title>Sequencing and chromosome-scale assembly of the giantPleurodeles waltlgenome.</title>
        <authorList>
            <person name="Brown T."/>
            <person name="Elewa A."/>
            <person name="Iarovenko S."/>
            <person name="Subramanian E."/>
            <person name="Araus A.J."/>
            <person name="Petzold A."/>
            <person name="Susuki M."/>
            <person name="Suzuki K.-i.T."/>
            <person name="Hayashi T."/>
            <person name="Toyoda A."/>
            <person name="Oliveira C."/>
            <person name="Osipova E."/>
            <person name="Leigh N.D."/>
            <person name="Simon A."/>
            <person name="Yun M.H."/>
        </authorList>
    </citation>
    <scope>NUCLEOTIDE SEQUENCE</scope>
    <source>
        <strain evidence="1">20211129_DDA</strain>
        <tissue evidence="1">Liver</tissue>
    </source>
</reference>
<keyword evidence="2" id="KW-1185">Reference proteome</keyword>
<organism evidence="1 2">
    <name type="scientific">Pleurodeles waltl</name>
    <name type="common">Iberian ribbed newt</name>
    <dbReference type="NCBI Taxonomy" id="8319"/>
    <lineage>
        <taxon>Eukaryota</taxon>
        <taxon>Metazoa</taxon>
        <taxon>Chordata</taxon>
        <taxon>Craniata</taxon>
        <taxon>Vertebrata</taxon>
        <taxon>Euteleostomi</taxon>
        <taxon>Amphibia</taxon>
        <taxon>Batrachia</taxon>
        <taxon>Caudata</taxon>
        <taxon>Salamandroidea</taxon>
        <taxon>Salamandridae</taxon>
        <taxon>Pleurodelinae</taxon>
        <taxon>Pleurodeles</taxon>
    </lineage>
</organism>